<sequence length="49" mass="5884">MENNVVWHPRATRQFLKIDRRYRAAIEAKVAMLKDFPFPDGFYLDVKQT</sequence>
<dbReference type="RefSeq" id="WP_200522206.1">
    <property type="nucleotide sequence ID" value="NZ_JAEHNZ010000002.1"/>
</dbReference>
<gene>
    <name evidence="1" type="ORF">JDW22_05440</name>
</gene>
<dbReference type="InterPro" id="IPR035093">
    <property type="entry name" value="RelE/ParE_toxin_dom_sf"/>
</dbReference>
<accession>A0ABS1BS18</accession>
<proteinExistence type="predicted"/>
<comment type="caution">
    <text evidence="1">The sequence shown here is derived from an EMBL/GenBank/DDBJ whole genome shotgun (WGS) entry which is preliminary data.</text>
</comment>
<evidence type="ECO:0000313" key="2">
    <source>
        <dbReference type="Proteomes" id="UP000614058"/>
    </source>
</evidence>
<organism evidence="1 2">
    <name type="scientific">Kingella bonacorsii</name>
    <dbReference type="NCBI Taxonomy" id="2796361"/>
    <lineage>
        <taxon>Bacteria</taxon>
        <taxon>Pseudomonadati</taxon>
        <taxon>Pseudomonadota</taxon>
        <taxon>Betaproteobacteria</taxon>
        <taxon>Neisseriales</taxon>
        <taxon>Neisseriaceae</taxon>
        <taxon>Kingella</taxon>
    </lineage>
</organism>
<protein>
    <submittedName>
        <fullName evidence="1">Uncharacterized protein</fullName>
    </submittedName>
</protein>
<keyword evidence="2" id="KW-1185">Reference proteome</keyword>
<reference evidence="1 2" key="1">
    <citation type="journal article" date="2021" name="Pathogens">
        <title>Isolation and Characterization of Kingella bonacorsii sp. nov., A Novel Kingella Species Detected in a Stable Periodontitis Subject.</title>
        <authorList>
            <person name="Antezack A."/>
            <person name="Boxberger M."/>
            <person name="Rolland C."/>
            <person name="Monnet-Corti V."/>
            <person name="La Scola B."/>
        </authorList>
    </citation>
    <scope>NUCLEOTIDE SEQUENCE [LARGE SCALE GENOMIC DNA]</scope>
    <source>
        <strain evidence="1 2">Marseille-Q4569</strain>
    </source>
</reference>
<evidence type="ECO:0000313" key="1">
    <source>
        <dbReference type="EMBL" id="MBK0396039.1"/>
    </source>
</evidence>
<dbReference type="SUPFAM" id="SSF143011">
    <property type="entry name" value="RelE-like"/>
    <property type="match status" value="1"/>
</dbReference>
<dbReference type="Proteomes" id="UP000614058">
    <property type="component" value="Unassembled WGS sequence"/>
</dbReference>
<name>A0ABS1BS18_9NEIS</name>
<dbReference type="EMBL" id="JAEHNZ010000002">
    <property type="protein sequence ID" value="MBK0396039.1"/>
    <property type="molecule type" value="Genomic_DNA"/>
</dbReference>